<dbReference type="InterPro" id="IPR045319">
    <property type="entry name" value="KAT/AKT"/>
</dbReference>
<dbReference type="Proteomes" id="UP000008141">
    <property type="component" value="Unassembled WGS sequence"/>
</dbReference>
<feature type="transmembrane region" description="Helical" evidence="8">
    <location>
        <begin position="56"/>
        <end position="79"/>
    </location>
</feature>
<evidence type="ECO:0000256" key="4">
    <source>
        <dbReference type="ARBA" id="ARBA00022882"/>
    </source>
</evidence>
<keyword evidence="3" id="KW-0633">Potassium transport</keyword>
<feature type="transmembrane region" description="Helical" evidence="8">
    <location>
        <begin position="160"/>
        <end position="182"/>
    </location>
</feature>
<keyword evidence="2 8" id="KW-0812">Transmembrane</keyword>
<feature type="transmembrane region" description="Helical" evidence="8">
    <location>
        <begin position="218"/>
        <end position="241"/>
    </location>
</feature>
<protein>
    <submittedName>
        <fullName evidence="10">Expressed protein</fullName>
    </submittedName>
</protein>
<dbReference type="InterPro" id="IPR005821">
    <property type="entry name" value="Ion_trans_dom"/>
</dbReference>
<organism evidence="11">
    <name type="scientific">Chlorella variabilis</name>
    <name type="common">Green alga</name>
    <dbReference type="NCBI Taxonomy" id="554065"/>
    <lineage>
        <taxon>Eukaryota</taxon>
        <taxon>Viridiplantae</taxon>
        <taxon>Chlorophyta</taxon>
        <taxon>core chlorophytes</taxon>
        <taxon>Trebouxiophyceae</taxon>
        <taxon>Chlorellales</taxon>
        <taxon>Chlorellaceae</taxon>
        <taxon>Chlorella clade</taxon>
        <taxon>Chlorella</taxon>
    </lineage>
</organism>
<evidence type="ECO:0000256" key="1">
    <source>
        <dbReference type="ARBA" id="ARBA00004141"/>
    </source>
</evidence>
<evidence type="ECO:0000256" key="6">
    <source>
        <dbReference type="ARBA" id="ARBA00023136"/>
    </source>
</evidence>
<dbReference type="KEGG" id="cvr:CHLNCDRAFT_144091"/>
<dbReference type="GeneID" id="17356284"/>
<feature type="transmembrane region" description="Helical" evidence="8">
    <location>
        <begin position="270"/>
        <end position="289"/>
    </location>
</feature>
<keyword evidence="4" id="KW-0406">Ion transport</keyword>
<dbReference type="GO" id="GO:0005249">
    <property type="term" value="F:voltage-gated potassium channel activity"/>
    <property type="evidence" value="ECO:0007669"/>
    <property type="project" value="InterPro"/>
</dbReference>
<dbReference type="EMBL" id="GL433841">
    <property type="protein sequence ID" value="EFN56497.1"/>
    <property type="molecule type" value="Genomic_DNA"/>
</dbReference>
<dbReference type="Gene3D" id="1.10.287.70">
    <property type="match status" value="1"/>
</dbReference>
<evidence type="ECO:0000256" key="2">
    <source>
        <dbReference type="ARBA" id="ARBA00022692"/>
    </source>
</evidence>
<evidence type="ECO:0000256" key="8">
    <source>
        <dbReference type="SAM" id="Phobius"/>
    </source>
</evidence>
<dbReference type="OrthoDB" id="515205at2759"/>
<feature type="domain" description="Ion transport" evidence="9">
    <location>
        <begin position="69"/>
        <end position="323"/>
    </location>
</feature>
<feature type="compositionally biased region" description="Low complexity" evidence="7">
    <location>
        <begin position="570"/>
        <end position="580"/>
    </location>
</feature>
<dbReference type="SUPFAM" id="SSF51206">
    <property type="entry name" value="cAMP-binding domain-like"/>
    <property type="match status" value="1"/>
</dbReference>
<dbReference type="InParanoid" id="E1ZBV8"/>
<dbReference type="Pfam" id="PF00520">
    <property type="entry name" value="Ion_trans"/>
    <property type="match status" value="1"/>
</dbReference>
<evidence type="ECO:0000256" key="3">
    <source>
        <dbReference type="ARBA" id="ARBA00022826"/>
    </source>
</evidence>
<dbReference type="GO" id="GO:0034702">
    <property type="term" value="C:monoatomic ion channel complex"/>
    <property type="evidence" value="ECO:0007669"/>
    <property type="project" value="UniProtKB-KW"/>
</dbReference>
<keyword evidence="11" id="KW-1185">Reference proteome</keyword>
<evidence type="ECO:0000256" key="7">
    <source>
        <dbReference type="SAM" id="MobiDB-lite"/>
    </source>
</evidence>
<dbReference type="AlphaFoldDB" id="E1ZBV8"/>
<dbReference type="SUPFAM" id="SSF81324">
    <property type="entry name" value="Voltage-gated potassium channels"/>
    <property type="match status" value="1"/>
</dbReference>
<evidence type="ECO:0000256" key="5">
    <source>
        <dbReference type="ARBA" id="ARBA00022989"/>
    </source>
</evidence>
<comment type="subcellular location">
    <subcellularLocation>
        <location evidence="1">Membrane</location>
        <topology evidence="1">Multi-pass membrane protein</topology>
    </subcellularLocation>
</comment>
<dbReference type="Gene3D" id="1.10.287.630">
    <property type="entry name" value="Helix hairpin bin"/>
    <property type="match status" value="1"/>
</dbReference>
<keyword evidence="4" id="KW-0407">Ion channel</keyword>
<sequence length="665" mass="71166">MGVRTGVEVPAETLPTVPSRTWPCNFRDFMRLRAAAQSPHRSACCLPMLSPVSLPASIWFGITNCLDLTYTAFVVAFSLAFNTTQGFEAGWLGITDIIGSIIYMADLFMGFHMGVVASWEGRAVIVQGEWQGCWGHARVAMEFYTKHGTFWADLVATLPLFAQIGIAAAGNDTSAVRIIYMLRLLRLIRVARLLSGLSRSSVGGPLQFVAAALTTRTLLLIHALFTLCVLVNLLGCIWWNVAETEGLENSWAAAITKDYDLLTATDAQRWLVSCYFALTTMVTIGYGDITPVTIRETGVTIFFEVVGVAFFGYLLNVVTTLITSTGPAAKRAEAVRQKLEDVEDAMAHAKLSRQLQRHIRHYFTTSWGPPPSFRTRQELFRELPDDLRDRMMAQNARPLLEEVGFFPPGMHHKQMREGCALVGSAASPTVLLTGQPLAAASPEVEGAGDGAAAAAAGAPCLFLLIEGRMSMAAQADGTGGIFVAPAVLGLAELFAADPAMQPAVADGSLPSWHQAGAVALTTCNLVRLDCSQLYPLLRSQQPALLLHLAGKVLGWLEGGARGTPGTSFKQAPAPGPQQDGQQHEGGAARELLRQLVAALTAQVQAEAKPAGSGKSLQHHGGVSHLSTIASQQSSMQLDGRDGELAGFGEGPLLQANPVGLVWHSE</sequence>
<dbReference type="eggNOG" id="KOG0501">
    <property type="taxonomic scope" value="Eukaryota"/>
</dbReference>
<keyword evidence="4" id="KW-0851">Voltage-gated channel</keyword>
<dbReference type="PANTHER" id="PTHR45743:SF2">
    <property type="entry name" value="POTASSIUM CHANNEL AKT1"/>
    <property type="match status" value="1"/>
</dbReference>
<accession>E1ZBV8</accession>
<keyword evidence="6 8" id="KW-0472">Membrane</keyword>
<keyword evidence="3" id="KW-0630">Potassium</keyword>
<gene>
    <name evidence="10" type="ORF">CHLNCDRAFT_144091</name>
</gene>
<name>E1ZBV8_CHLVA</name>
<evidence type="ECO:0000313" key="11">
    <source>
        <dbReference type="Proteomes" id="UP000008141"/>
    </source>
</evidence>
<feature type="transmembrane region" description="Helical" evidence="8">
    <location>
        <begin position="91"/>
        <end position="111"/>
    </location>
</feature>
<reference evidence="10 11" key="1">
    <citation type="journal article" date="2010" name="Plant Cell">
        <title>The Chlorella variabilis NC64A genome reveals adaptation to photosymbiosis, coevolution with viruses, and cryptic sex.</title>
        <authorList>
            <person name="Blanc G."/>
            <person name="Duncan G."/>
            <person name="Agarkova I."/>
            <person name="Borodovsky M."/>
            <person name="Gurnon J."/>
            <person name="Kuo A."/>
            <person name="Lindquist E."/>
            <person name="Lucas S."/>
            <person name="Pangilinan J."/>
            <person name="Polle J."/>
            <person name="Salamov A."/>
            <person name="Terry A."/>
            <person name="Yamada T."/>
            <person name="Dunigan D.D."/>
            <person name="Grigoriev I.V."/>
            <person name="Claverie J.M."/>
            <person name="Van Etten J.L."/>
        </authorList>
    </citation>
    <scope>NUCLEOTIDE SEQUENCE [LARGE SCALE GENOMIC DNA]</scope>
    <source>
        <strain evidence="10 11">NC64A</strain>
    </source>
</reference>
<feature type="region of interest" description="Disordered" evidence="7">
    <location>
        <begin position="563"/>
        <end position="586"/>
    </location>
</feature>
<evidence type="ECO:0000259" key="9">
    <source>
        <dbReference type="Pfam" id="PF00520"/>
    </source>
</evidence>
<dbReference type="RefSeq" id="XP_005848599.1">
    <property type="nucleotide sequence ID" value="XM_005848537.1"/>
</dbReference>
<dbReference type="PANTHER" id="PTHR45743">
    <property type="entry name" value="POTASSIUM CHANNEL AKT1"/>
    <property type="match status" value="1"/>
</dbReference>
<keyword evidence="4" id="KW-0813">Transport</keyword>
<dbReference type="InterPro" id="IPR018490">
    <property type="entry name" value="cNMP-bd_dom_sf"/>
</dbReference>
<proteinExistence type="predicted"/>
<evidence type="ECO:0000313" key="10">
    <source>
        <dbReference type="EMBL" id="EFN56497.1"/>
    </source>
</evidence>
<feature type="transmembrane region" description="Helical" evidence="8">
    <location>
        <begin position="301"/>
        <end position="322"/>
    </location>
</feature>
<keyword evidence="3" id="KW-0631">Potassium channel</keyword>
<keyword evidence="5 8" id="KW-1133">Transmembrane helix</keyword>